<keyword evidence="3 11" id="KW-0444">Lipid biosynthesis</keyword>
<dbReference type="AlphaFoldDB" id="A0A7N0U7K6"/>
<feature type="signal peptide" evidence="12">
    <location>
        <begin position="1"/>
        <end position="26"/>
    </location>
</feature>
<evidence type="ECO:0000256" key="7">
    <source>
        <dbReference type="ARBA" id="ARBA00022832"/>
    </source>
</evidence>
<dbReference type="PANTHER" id="PTHR31727">
    <property type="entry name" value="OLEOYL-ACYL CARRIER PROTEIN THIOESTERASE 1, CHLOROPLASTIC"/>
    <property type="match status" value="1"/>
</dbReference>
<evidence type="ECO:0000256" key="5">
    <source>
        <dbReference type="ARBA" id="ARBA00022640"/>
    </source>
</evidence>
<organism evidence="15 16">
    <name type="scientific">Kalanchoe fedtschenkoi</name>
    <name type="common">Lavender scallops</name>
    <name type="synonym">South American air plant</name>
    <dbReference type="NCBI Taxonomy" id="63787"/>
    <lineage>
        <taxon>Eukaryota</taxon>
        <taxon>Viridiplantae</taxon>
        <taxon>Streptophyta</taxon>
        <taxon>Embryophyta</taxon>
        <taxon>Tracheophyta</taxon>
        <taxon>Spermatophyta</taxon>
        <taxon>Magnoliopsida</taxon>
        <taxon>eudicotyledons</taxon>
        <taxon>Gunneridae</taxon>
        <taxon>Pentapetalae</taxon>
        <taxon>Saxifragales</taxon>
        <taxon>Crassulaceae</taxon>
        <taxon>Kalanchoe</taxon>
    </lineage>
</organism>
<name>A0A7N0U7K6_KALFE</name>
<feature type="domain" description="Acyl-ACP thioesterase N-terminal hotdog" evidence="13">
    <location>
        <begin position="99"/>
        <end position="233"/>
    </location>
</feature>
<dbReference type="InterPro" id="IPR029069">
    <property type="entry name" value="HotDog_dom_sf"/>
</dbReference>
<evidence type="ECO:0000313" key="15">
    <source>
        <dbReference type="EnsemblPlants" id="Kaladp0055s0497.1.v1.1"/>
    </source>
</evidence>
<dbReference type="EnsemblPlants" id="Kaladp0055s0497.1.v1.1">
    <property type="protein sequence ID" value="Kaladp0055s0497.1.v1.1"/>
    <property type="gene ID" value="Kaladp0055s0497.v1.1"/>
</dbReference>
<dbReference type="PANTHER" id="PTHR31727:SF2">
    <property type="entry name" value="PALMITOYL-ACYL CARRIER PROTEIN THIOESTERASE, CHLOROPLASTIC"/>
    <property type="match status" value="1"/>
</dbReference>
<comment type="subcellular location">
    <subcellularLocation>
        <location evidence="1 11">Plastid</location>
        <location evidence="1 11">Chloroplast</location>
    </subcellularLocation>
</comment>
<dbReference type="Pfam" id="PF20791">
    <property type="entry name" value="Acyl-ACP_TE_C"/>
    <property type="match status" value="1"/>
</dbReference>
<dbReference type="EC" id="3.1.2.-" evidence="11"/>
<dbReference type="Gramene" id="Kaladp0055s0497.1.v1.1">
    <property type="protein sequence ID" value="Kaladp0055s0497.1.v1.1"/>
    <property type="gene ID" value="Kaladp0055s0497.v1.1"/>
</dbReference>
<evidence type="ECO:0000256" key="2">
    <source>
        <dbReference type="ARBA" id="ARBA00006500"/>
    </source>
</evidence>
<evidence type="ECO:0000256" key="6">
    <source>
        <dbReference type="ARBA" id="ARBA00022801"/>
    </source>
</evidence>
<keyword evidence="5 11" id="KW-0934">Plastid</keyword>
<dbReference type="GO" id="GO:0009507">
    <property type="term" value="C:chloroplast"/>
    <property type="evidence" value="ECO:0007669"/>
    <property type="project" value="UniProtKB-SubCell"/>
</dbReference>
<dbReference type="SUPFAM" id="SSF54637">
    <property type="entry name" value="Thioesterase/thiol ester dehydrase-isomerase"/>
    <property type="match status" value="2"/>
</dbReference>
<proteinExistence type="inferred from homology"/>
<evidence type="ECO:0000259" key="13">
    <source>
        <dbReference type="Pfam" id="PF01643"/>
    </source>
</evidence>
<keyword evidence="8" id="KW-0809">Transit peptide</keyword>
<evidence type="ECO:0000256" key="10">
    <source>
        <dbReference type="ARBA" id="ARBA00023160"/>
    </source>
</evidence>
<feature type="domain" description="Acyl-ACP thioesterase-like C-terminal" evidence="14">
    <location>
        <begin position="259"/>
        <end position="358"/>
    </location>
</feature>
<evidence type="ECO:0000259" key="14">
    <source>
        <dbReference type="Pfam" id="PF20791"/>
    </source>
</evidence>
<evidence type="ECO:0000256" key="3">
    <source>
        <dbReference type="ARBA" id="ARBA00022516"/>
    </source>
</evidence>
<dbReference type="InterPro" id="IPR049427">
    <property type="entry name" value="Acyl-ACP_TE_C"/>
</dbReference>
<evidence type="ECO:0000256" key="8">
    <source>
        <dbReference type="ARBA" id="ARBA00022946"/>
    </source>
</evidence>
<keyword evidence="12" id="KW-0732">Signal</keyword>
<dbReference type="InterPro" id="IPR002864">
    <property type="entry name" value="Acyl-ACP_thioesterase_NHD"/>
</dbReference>
<keyword evidence="7 11" id="KW-0276">Fatty acid metabolism</keyword>
<dbReference type="Proteomes" id="UP000594263">
    <property type="component" value="Unplaced"/>
</dbReference>
<dbReference type="GO" id="GO:0016297">
    <property type="term" value="F:fatty acyl-[ACP] hydrolase activity"/>
    <property type="evidence" value="ECO:0007669"/>
    <property type="project" value="InterPro"/>
</dbReference>
<comment type="similarity">
    <text evidence="2 11">Belongs to the acyl-ACP thioesterase family.</text>
</comment>
<evidence type="ECO:0000313" key="16">
    <source>
        <dbReference type="Proteomes" id="UP000594263"/>
    </source>
</evidence>
<accession>A0A7N0U7K6</accession>
<keyword evidence="16" id="KW-1185">Reference proteome</keyword>
<evidence type="ECO:0000256" key="12">
    <source>
        <dbReference type="SAM" id="SignalP"/>
    </source>
</evidence>
<keyword evidence="4 11" id="KW-0150">Chloroplast</keyword>
<evidence type="ECO:0000256" key="9">
    <source>
        <dbReference type="ARBA" id="ARBA00023098"/>
    </source>
</evidence>
<evidence type="ECO:0000256" key="1">
    <source>
        <dbReference type="ARBA" id="ARBA00004229"/>
    </source>
</evidence>
<evidence type="ECO:0000256" key="11">
    <source>
        <dbReference type="RuleBase" id="RU363096"/>
    </source>
</evidence>
<dbReference type="Pfam" id="PF01643">
    <property type="entry name" value="Acyl-ACP_TE"/>
    <property type="match status" value="1"/>
</dbReference>
<keyword evidence="6 11" id="KW-0378">Hydrolase</keyword>
<dbReference type="GO" id="GO:0000036">
    <property type="term" value="F:acyl carrier activity"/>
    <property type="evidence" value="ECO:0007669"/>
    <property type="project" value="TreeGrafter"/>
</dbReference>
<protein>
    <recommendedName>
        <fullName evidence="11">Acyl-[acyl-carrier-protein] hydrolase</fullName>
        <ecNumber evidence="11">3.1.2.-</ecNumber>
    </recommendedName>
</protein>
<evidence type="ECO:0000256" key="4">
    <source>
        <dbReference type="ARBA" id="ARBA00022528"/>
    </source>
</evidence>
<sequence>MSAATSPLFLHVGLLTSACFVPKSSTDKQAAGSLQWKRKTRIHRRISASSTGDGSNYSSLERVDGLMLPKKSKKADTYLVTGTSHDSRFASNNMDDDRIFRSIFQVRSYETGSDMTVSINTVLNYLQESAVVWGREMGFTEGVGFARTQELSKQDLSWVVVKLQFEIDKYPTWGDVVQVESWMNKSGKKVLCLNSFFRDIKSDEILLRASRSFVLLNNKTRRRIKFPDEVQEGFERYQLDRSLNAHNENLKIPKLEEAAADYVYKGLTPKWSDIDFNNHVNNTKYANWILEGTPESLATSHKLVSLALEFRRECPPKTTITSFTTLKDSITESDEVHCQHLLQFEDGSEILRGATVWKPKGLLPINQKLDSIARTK</sequence>
<keyword evidence="10 11" id="KW-0275">Fatty acid biosynthesis</keyword>
<reference evidence="15" key="1">
    <citation type="submission" date="2021-01" db="UniProtKB">
        <authorList>
            <consortium name="EnsemblPlants"/>
        </authorList>
    </citation>
    <scope>IDENTIFICATION</scope>
</reference>
<dbReference type="CDD" id="cd00586">
    <property type="entry name" value="4HBT"/>
    <property type="match status" value="1"/>
</dbReference>
<comment type="function">
    <text evidence="11">Plays an essential role in chain termination during de novo fatty acid synthesis.</text>
</comment>
<feature type="chain" id="PRO_5029850867" description="Acyl-[acyl-carrier-protein] hydrolase" evidence="12">
    <location>
        <begin position="27"/>
        <end position="376"/>
    </location>
</feature>
<dbReference type="InterPro" id="IPR045023">
    <property type="entry name" value="FATA/B"/>
</dbReference>
<keyword evidence="9 11" id="KW-0443">Lipid metabolism</keyword>
<dbReference type="Gene3D" id="3.10.129.10">
    <property type="entry name" value="Hotdog Thioesterase"/>
    <property type="match status" value="1"/>
</dbReference>